<dbReference type="GO" id="GO:0016020">
    <property type="term" value="C:membrane"/>
    <property type="evidence" value="ECO:0007669"/>
    <property type="project" value="InterPro"/>
</dbReference>
<evidence type="ECO:0000313" key="5">
    <source>
        <dbReference type="Proteomes" id="UP000184080"/>
    </source>
</evidence>
<keyword evidence="3" id="KW-0472">Membrane</keyword>
<name>A0A1M6JIW9_9CLOT</name>
<keyword evidence="5" id="KW-1185">Reference proteome</keyword>
<dbReference type="EMBL" id="FQZO01000005">
    <property type="protein sequence ID" value="SHJ46545.1"/>
    <property type="molecule type" value="Genomic_DNA"/>
</dbReference>
<keyword evidence="2 3" id="KW-1133">Transmembrane helix</keyword>
<dbReference type="Proteomes" id="UP000184080">
    <property type="component" value="Unassembled WGS sequence"/>
</dbReference>
<dbReference type="RefSeq" id="WP_073008668.1">
    <property type="nucleotide sequence ID" value="NZ_FQZO01000005.1"/>
</dbReference>
<dbReference type="PANTHER" id="PTHR37815:SF3">
    <property type="entry name" value="UPF0397 PROTEIN SPR0429"/>
    <property type="match status" value="1"/>
</dbReference>
<gene>
    <name evidence="4" type="ORF">SAMN05444401_3116</name>
</gene>
<organism evidence="4 5">
    <name type="scientific">Clostridium amylolyticum</name>
    <dbReference type="NCBI Taxonomy" id="1121298"/>
    <lineage>
        <taxon>Bacteria</taxon>
        <taxon>Bacillati</taxon>
        <taxon>Bacillota</taxon>
        <taxon>Clostridia</taxon>
        <taxon>Eubacteriales</taxon>
        <taxon>Clostridiaceae</taxon>
        <taxon>Clostridium</taxon>
    </lineage>
</organism>
<dbReference type="Pfam" id="PF07155">
    <property type="entry name" value="ECF-ribofla_trS"/>
    <property type="match status" value="1"/>
</dbReference>
<dbReference type="Gene3D" id="1.10.1760.20">
    <property type="match status" value="1"/>
</dbReference>
<evidence type="ECO:0000256" key="1">
    <source>
        <dbReference type="ARBA" id="ARBA00022692"/>
    </source>
</evidence>
<accession>A0A1M6JIW9</accession>
<dbReference type="PANTHER" id="PTHR37815">
    <property type="entry name" value="UPF0397 PROTEIN BC_2624-RELATED"/>
    <property type="match status" value="1"/>
</dbReference>
<feature type="transmembrane region" description="Helical" evidence="3">
    <location>
        <begin position="149"/>
        <end position="167"/>
    </location>
</feature>
<dbReference type="STRING" id="1121298.SAMN05444401_3116"/>
<feature type="transmembrane region" description="Helical" evidence="3">
    <location>
        <begin position="69"/>
        <end position="91"/>
    </location>
</feature>
<dbReference type="AlphaFoldDB" id="A0A1M6JIW9"/>
<feature type="transmembrane region" description="Helical" evidence="3">
    <location>
        <begin position="103"/>
        <end position="119"/>
    </location>
</feature>
<proteinExistence type="predicted"/>
<evidence type="ECO:0000256" key="3">
    <source>
        <dbReference type="SAM" id="Phobius"/>
    </source>
</evidence>
<keyword evidence="1 3" id="KW-0812">Transmembrane</keyword>
<evidence type="ECO:0000313" key="4">
    <source>
        <dbReference type="EMBL" id="SHJ46545.1"/>
    </source>
</evidence>
<evidence type="ECO:0000256" key="2">
    <source>
        <dbReference type="ARBA" id="ARBA00022989"/>
    </source>
</evidence>
<dbReference type="OrthoDB" id="411368at2"/>
<sequence length="176" mass="18852">MKKTKSLVQVSLMAAIVFLAAYIIHVPTAGGVIHLGDCMVFVAAALLGKRKGAAASAIGMALFDLMSGYAIWAPFSFVIKGVMAYVAATIIEKNTSNSVKTQILAFLLSSVWMVTAYYFSQVLIGTLLTGEFVSSYAAFVYALKDVPTNIFQVVSGVVISIPLIKAIEKKFVLNNK</sequence>
<dbReference type="InterPro" id="IPR009825">
    <property type="entry name" value="ECF_substrate-spec-like"/>
</dbReference>
<feature type="transmembrane region" description="Helical" evidence="3">
    <location>
        <begin position="7"/>
        <end position="25"/>
    </location>
</feature>
<protein>
    <submittedName>
        <fullName evidence="4">Uncharacterized membrane protein</fullName>
    </submittedName>
</protein>
<reference evidence="4 5" key="1">
    <citation type="submission" date="2016-11" db="EMBL/GenBank/DDBJ databases">
        <authorList>
            <person name="Jaros S."/>
            <person name="Januszkiewicz K."/>
            <person name="Wedrychowicz H."/>
        </authorList>
    </citation>
    <scope>NUCLEOTIDE SEQUENCE [LARGE SCALE GENOMIC DNA]</scope>
    <source>
        <strain evidence="4 5">DSM 21864</strain>
    </source>
</reference>